<comment type="caution">
    <text evidence="1">The sequence shown here is derived from an EMBL/GenBank/DDBJ whole genome shotgun (WGS) entry which is preliminary data.</text>
</comment>
<dbReference type="OrthoDB" id="329626at2759"/>
<evidence type="ECO:0000313" key="1">
    <source>
        <dbReference type="EMBL" id="PHJ19999.1"/>
    </source>
</evidence>
<dbReference type="AlphaFoldDB" id="A0A2C6KSP9"/>
<name>A0A2C6KSP9_9APIC</name>
<dbReference type="Proteomes" id="UP000221165">
    <property type="component" value="Unassembled WGS sequence"/>
</dbReference>
<proteinExistence type="predicted"/>
<dbReference type="GeneID" id="94429533"/>
<dbReference type="RefSeq" id="XP_067921691.1">
    <property type="nucleotide sequence ID" value="XM_068066322.1"/>
</dbReference>
<protein>
    <submittedName>
        <fullName evidence="1">Dense granule protein gra12</fullName>
    </submittedName>
</protein>
<gene>
    <name evidence="1" type="ORF">CSUI_006158</name>
</gene>
<evidence type="ECO:0000313" key="2">
    <source>
        <dbReference type="Proteomes" id="UP000221165"/>
    </source>
</evidence>
<dbReference type="VEuPathDB" id="ToxoDB:CSUI_006158"/>
<organism evidence="1 2">
    <name type="scientific">Cystoisospora suis</name>
    <dbReference type="NCBI Taxonomy" id="483139"/>
    <lineage>
        <taxon>Eukaryota</taxon>
        <taxon>Sar</taxon>
        <taxon>Alveolata</taxon>
        <taxon>Apicomplexa</taxon>
        <taxon>Conoidasida</taxon>
        <taxon>Coccidia</taxon>
        <taxon>Eucoccidiorida</taxon>
        <taxon>Eimeriorina</taxon>
        <taxon>Sarcocystidae</taxon>
        <taxon>Cystoisospora</taxon>
    </lineage>
</organism>
<accession>A0A2C6KSP9</accession>
<reference evidence="1 2" key="1">
    <citation type="journal article" date="2017" name="Int. J. Parasitol.">
        <title>The genome of the protozoan parasite Cystoisospora suis and a reverse vaccinology approach to identify vaccine candidates.</title>
        <authorList>
            <person name="Palmieri N."/>
            <person name="Shrestha A."/>
            <person name="Ruttkowski B."/>
            <person name="Beck T."/>
            <person name="Vogl C."/>
            <person name="Tomley F."/>
            <person name="Blake D.P."/>
            <person name="Joachim A."/>
        </authorList>
    </citation>
    <scope>NUCLEOTIDE SEQUENCE [LARGE SCALE GENOMIC DNA]</scope>
    <source>
        <strain evidence="1 2">Wien I</strain>
    </source>
</reference>
<dbReference type="EMBL" id="MIGC01003074">
    <property type="protein sequence ID" value="PHJ19999.1"/>
    <property type="molecule type" value="Genomic_DNA"/>
</dbReference>
<sequence length="331" mass="36705">MEAGACFIGGPKNLVVEPLSRPPYPSPQPLDTTATGAALCLWLDRMFHSHMALKPLWEQKHAEEKAKTSWWKFWRRLSNWAMSFPAFRVDLTVTYVDLWDKDFYGNALPWLSARFRYRPDSAGSYGLFRDLENGFAVYPNGPLKDVTVLLVPSPTFNTLVHPTGSTLAGVVQTLASSSPGNSASDGAELFVSTPSVEFIPGSTIISFEAQASDFWPLGRDCMLSDRFAIRWASGASGVCEFLNEQFRSLSPSSGSPPTVSVIIDIVGMDILNNNKPIFRFYIREKSRLRKLTRYAMSMVLVTDPKVNAQFLKVALTRALRQAVGTGNARPP</sequence>
<keyword evidence="2" id="KW-1185">Reference proteome</keyword>